<keyword evidence="3" id="KW-1185">Reference proteome</keyword>
<dbReference type="Pfam" id="PF00168">
    <property type="entry name" value="C2"/>
    <property type="match status" value="1"/>
</dbReference>
<proteinExistence type="predicted"/>
<reference evidence="2" key="1">
    <citation type="submission" date="2025-08" db="UniProtKB">
        <authorList>
            <consortium name="Ensembl"/>
        </authorList>
    </citation>
    <scope>IDENTIFICATION</scope>
</reference>
<sequence length="100" mass="11925">MLLFRYVKLYILPDKNGKLKTTVKKNTTDPVYNEVLKVRMTPFRLQASVWHSRTLKRKTFLGEVLIPLDGWRFEDDHENVYLFGVIKSVTYLLIKYLFVN</sequence>
<dbReference type="InterPro" id="IPR035892">
    <property type="entry name" value="C2_domain_sf"/>
</dbReference>
<dbReference type="PANTHER" id="PTHR45716">
    <property type="entry name" value="BITESIZE, ISOFORM I"/>
    <property type="match status" value="1"/>
</dbReference>
<dbReference type="GO" id="GO:0070382">
    <property type="term" value="C:exocytic vesicle"/>
    <property type="evidence" value="ECO:0007669"/>
    <property type="project" value="TreeGrafter"/>
</dbReference>
<evidence type="ECO:0000259" key="1">
    <source>
        <dbReference type="PROSITE" id="PS50004"/>
    </source>
</evidence>
<dbReference type="SUPFAM" id="SSF49562">
    <property type="entry name" value="C2 domain (Calcium/lipid-binding domain, CaLB)"/>
    <property type="match status" value="1"/>
</dbReference>
<dbReference type="Ensembl" id="ENSMMOT00000000220.1">
    <property type="protein sequence ID" value="ENSMMOP00000000217.1"/>
    <property type="gene ID" value="ENSMMOG00000000182.1"/>
</dbReference>
<dbReference type="Proteomes" id="UP000261620">
    <property type="component" value="Unplaced"/>
</dbReference>
<reference evidence="2" key="2">
    <citation type="submission" date="2025-09" db="UniProtKB">
        <authorList>
            <consortium name="Ensembl"/>
        </authorList>
    </citation>
    <scope>IDENTIFICATION</scope>
</reference>
<dbReference type="OMA" id="FEDDHEN"/>
<accession>A0A3Q3VPV8</accession>
<evidence type="ECO:0000313" key="3">
    <source>
        <dbReference type="Proteomes" id="UP000261620"/>
    </source>
</evidence>
<dbReference type="InterPro" id="IPR000008">
    <property type="entry name" value="C2_dom"/>
</dbReference>
<feature type="domain" description="C2" evidence="1">
    <location>
        <begin position="1"/>
        <end position="81"/>
    </location>
</feature>
<dbReference type="GO" id="GO:0006887">
    <property type="term" value="P:exocytosis"/>
    <property type="evidence" value="ECO:0007669"/>
    <property type="project" value="TreeGrafter"/>
</dbReference>
<dbReference type="GO" id="GO:0042043">
    <property type="term" value="F:neurexin family protein binding"/>
    <property type="evidence" value="ECO:0007669"/>
    <property type="project" value="TreeGrafter"/>
</dbReference>
<protein>
    <recommendedName>
        <fullName evidence="1">C2 domain-containing protein</fullName>
    </recommendedName>
</protein>
<dbReference type="Gene3D" id="2.60.40.150">
    <property type="entry name" value="C2 domain"/>
    <property type="match status" value="1"/>
</dbReference>
<name>A0A3Q3VPV8_MOLML</name>
<dbReference type="STRING" id="94237.ENSMMOP00000000217"/>
<dbReference type="PROSITE" id="PS50004">
    <property type="entry name" value="C2"/>
    <property type="match status" value="1"/>
</dbReference>
<evidence type="ECO:0000313" key="2">
    <source>
        <dbReference type="Ensembl" id="ENSMMOP00000000217.1"/>
    </source>
</evidence>
<dbReference type="PANTHER" id="PTHR45716:SF1">
    <property type="entry name" value="SYNAPTOTAGMIN-LIKE PROTEIN 3"/>
    <property type="match status" value="1"/>
</dbReference>
<organism evidence="2 3">
    <name type="scientific">Mola mola</name>
    <name type="common">Ocean sunfish</name>
    <name type="synonym">Tetraodon mola</name>
    <dbReference type="NCBI Taxonomy" id="94237"/>
    <lineage>
        <taxon>Eukaryota</taxon>
        <taxon>Metazoa</taxon>
        <taxon>Chordata</taxon>
        <taxon>Craniata</taxon>
        <taxon>Vertebrata</taxon>
        <taxon>Euteleostomi</taxon>
        <taxon>Actinopterygii</taxon>
        <taxon>Neopterygii</taxon>
        <taxon>Teleostei</taxon>
        <taxon>Neoteleostei</taxon>
        <taxon>Acanthomorphata</taxon>
        <taxon>Eupercaria</taxon>
        <taxon>Tetraodontiformes</taxon>
        <taxon>Molidae</taxon>
        <taxon>Mola</taxon>
    </lineage>
</organism>
<dbReference type="AlphaFoldDB" id="A0A3Q3VPV8"/>
<dbReference type="GO" id="GO:0005886">
    <property type="term" value="C:plasma membrane"/>
    <property type="evidence" value="ECO:0007669"/>
    <property type="project" value="TreeGrafter"/>
</dbReference>